<gene>
    <name evidence="1" type="ORF">RRG08_024742</name>
</gene>
<sequence>MRHAVLARLTRVGADFVDFFAIGRLKPCLIRGSTDSQVPLKTCESVYCKRRGRDVKITIVIASACLRLLSWPSQTHKRRTNNNFGQMGVDVKSRRKEGRDSGHLVFSPILKASYERAACSSRCKWVTGLAFGDEWRASISKGPFCPTQVDLVYERALLLHLRVRQGDQTVSTVHYSAVRTRVYVTWL</sequence>
<accession>A0AAE1CX15</accession>
<reference evidence="1" key="1">
    <citation type="journal article" date="2023" name="G3 (Bethesda)">
        <title>A reference genome for the long-term kleptoplast-retaining sea slug Elysia crispata morphotype clarki.</title>
        <authorList>
            <person name="Eastman K.E."/>
            <person name="Pendleton A.L."/>
            <person name="Shaikh M.A."/>
            <person name="Suttiyut T."/>
            <person name="Ogas R."/>
            <person name="Tomko P."/>
            <person name="Gavelis G."/>
            <person name="Widhalm J.R."/>
            <person name="Wisecaver J.H."/>
        </authorList>
    </citation>
    <scope>NUCLEOTIDE SEQUENCE</scope>
    <source>
        <strain evidence="1">ECLA1</strain>
    </source>
</reference>
<evidence type="ECO:0000313" key="1">
    <source>
        <dbReference type="EMBL" id="KAK3741996.1"/>
    </source>
</evidence>
<dbReference type="EMBL" id="JAWDGP010006383">
    <property type="protein sequence ID" value="KAK3741996.1"/>
    <property type="molecule type" value="Genomic_DNA"/>
</dbReference>
<keyword evidence="2" id="KW-1185">Reference proteome</keyword>
<evidence type="ECO:0000313" key="2">
    <source>
        <dbReference type="Proteomes" id="UP001283361"/>
    </source>
</evidence>
<name>A0AAE1CX15_9GAST</name>
<comment type="caution">
    <text evidence="1">The sequence shown here is derived from an EMBL/GenBank/DDBJ whole genome shotgun (WGS) entry which is preliminary data.</text>
</comment>
<proteinExistence type="predicted"/>
<protein>
    <submittedName>
        <fullName evidence="1">Uncharacterized protein</fullName>
    </submittedName>
</protein>
<dbReference type="AlphaFoldDB" id="A0AAE1CX15"/>
<dbReference type="Proteomes" id="UP001283361">
    <property type="component" value="Unassembled WGS sequence"/>
</dbReference>
<organism evidence="1 2">
    <name type="scientific">Elysia crispata</name>
    <name type="common">lettuce slug</name>
    <dbReference type="NCBI Taxonomy" id="231223"/>
    <lineage>
        <taxon>Eukaryota</taxon>
        <taxon>Metazoa</taxon>
        <taxon>Spiralia</taxon>
        <taxon>Lophotrochozoa</taxon>
        <taxon>Mollusca</taxon>
        <taxon>Gastropoda</taxon>
        <taxon>Heterobranchia</taxon>
        <taxon>Euthyneura</taxon>
        <taxon>Panpulmonata</taxon>
        <taxon>Sacoglossa</taxon>
        <taxon>Placobranchoidea</taxon>
        <taxon>Plakobranchidae</taxon>
        <taxon>Elysia</taxon>
    </lineage>
</organism>